<dbReference type="InterPro" id="IPR010402">
    <property type="entry name" value="CCT_domain"/>
</dbReference>
<dbReference type="PROSITE" id="PS51017">
    <property type="entry name" value="CCT"/>
    <property type="match status" value="1"/>
</dbReference>
<dbReference type="PANTHER" id="PTHR31319">
    <property type="entry name" value="ZINC FINGER PROTEIN CONSTANS-LIKE 4"/>
    <property type="match status" value="1"/>
</dbReference>
<name>A0AAV9DK76_ACOCL</name>
<keyword evidence="6" id="KW-1185">Reference proteome</keyword>
<evidence type="ECO:0000313" key="6">
    <source>
        <dbReference type="Proteomes" id="UP001180020"/>
    </source>
</evidence>
<dbReference type="InterPro" id="IPR045281">
    <property type="entry name" value="CONSTANS-like"/>
</dbReference>
<dbReference type="GO" id="GO:0003700">
    <property type="term" value="F:DNA-binding transcription factor activity"/>
    <property type="evidence" value="ECO:0007669"/>
    <property type="project" value="TreeGrafter"/>
</dbReference>
<evidence type="ECO:0000256" key="3">
    <source>
        <dbReference type="PROSITE-ProRule" id="PRU00357"/>
    </source>
</evidence>
<proteinExistence type="predicted"/>
<dbReference type="AlphaFoldDB" id="A0AAV9DK76"/>
<dbReference type="GO" id="GO:0009909">
    <property type="term" value="P:regulation of flower development"/>
    <property type="evidence" value="ECO:0007669"/>
    <property type="project" value="InterPro"/>
</dbReference>
<evidence type="ECO:0000256" key="2">
    <source>
        <dbReference type="ARBA" id="ARBA00023242"/>
    </source>
</evidence>
<organism evidence="5 6">
    <name type="scientific">Acorus calamus</name>
    <name type="common">Sweet flag</name>
    <dbReference type="NCBI Taxonomy" id="4465"/>
    <lineage>
        <taxon>Eukaryota</taxon>
        <taxon>Viridiplantae</taxon>
        <taxon>Streptophyta</taxon>
        <taxon>Embryophyta</taxon>
        <taxon>Tracheophyta</taxon>
        <taxon>Spermatophyta</taxon>
        <taxon>Magnoliopsida</taxon>
        <taxon>Liliopsida</taxon>
        <taxon>Acoraceae</taxon>
        <taxon>Acorus</taxon>
    </lineage>
</organism>
<dbReference type="EMBL" id="JAUJYO010000012">
    <property type="protein sequence ID" value="KAK1302046.1"/>
    <property type="molecule type" value="Genomic_DNA"/>
</dbReference>
<keyword evidence="2 3" id="KW-0539">Nucleus</keyword>
<feature type="domain" description="CCT" evidence="4">
    <location>
        <begin position="241"/>
        <end position="283"/>
    </location>
</feature>
<evidence type="ECO:0000256" key="1">
    <source>
        <dbReference type="ARBA" id="ARBA00004123"/>
    </source>
</evidence>
<evidence type="ECO:0000313" key="5">
    <source>
        <dbReference type="EMBL" id="KAK1302046.1"/>
    </source>
</evidence>
<dbReference type="Pfam" id="PF06203">
    <property type="entry name" value="CCT"/>
    <property type="match status" value="1"/>
</dbReference>
<protein>
    <submittedName>
        <fullName evidence="5">Zinc finger protein CONSTANS-LIKE 5</fullName>
    </submittedName>
</protein>
<reference evidence="5" key="1">
    <citation type="journal article" date="2023" name="Nat. Commun.">
        <title>Diploid and tetraploid genomes of Acorus and the evolution of monocots.</title>
        <authorList>
            <person name="Ma L."/>
            <person name="Liu K.W."/>
            <person name="Li Z."/>
            <person name="Hsiao Y.Y."/>
            <person name="Qi Y."/>
            <person name="Fu T."/>
            <person name="Tang G.D."/>
            <person name="Zhang D."/>
            <person name="Sun W.H."/>
            <person name="Liu D.K."/>
            <person name="Li Y."/>
            <person name="Chen G.Z."/>
            <person name="Liu X.D."/>
            <person name="Liao X.Y."/>
            <person name="Jiang Y.T."/>
            <person name="Yu X."/>
            <person name="Hao Y."/>
            <person name="Huang J."/>
            <person name="Zhao X.W."/>
            <person name="Ke S."/>
            <person name="Chen Y.Y."/>
            <person name="Wu W.L."/>
            <person name="Hsu J.L."/>
            <person name="Lin Y.F."/>
            <person name="Huang M.D."/>
            <person name="Li C.Y."/>
            <person name="Huang L."/>
            <person name="Wang Z.W."/>
            <person name="Zhao X."/>
            <person name="Zhong W.Y."/>
            <person name="Peng D.H."/>
            <person name="Ahmad S."/>
            <person name="Lan S."/>
            <person name="Zhang J.S."/>
            <person name="Tsai W.C."/>
            <person name="Van de Peer Y."/>
            <person name="Liu Z.J."/>
        </authorList>
    </citation>
    <scope>NUCLEOTIDE SEQUENCE</scope>
    <source>
        <strain evidence="5">CP</strain>
    </source>
</reference>
<gene>
    <name evidence="5" type="primary">COL5</name>
    <name evidence="5" type="ORF">QJS10_CPB12g00849</name>
</gene>
<dbReference type="Proteomes" id="UP001180020">
    <property type="component" value="Unassembled WGS sequence"/>
</dbReference>
<comment type="caution">
    <text evidence="5">The sequence shown here is derived from an EMBL/GenBank/DDBJ whole genome shotgun (WGS) entry which is preliminary data.</text>
</comment>
<sequence length="293" mass="32375">MYEEVGMYFSYVPSFSQDMHDYCCINNSSPRNSLMQTSTISDYDLGCEGDLFKAPETIIEEPLLDLDPVSAAISMISGGEDLTSGETIKVSDIGSIQNGPLLSDVFYECKKDLLAKSAIEESLGEVSEVKIPLVTVKDDLLEDLLAKTTIEDSVLEVPEMEGAIQKSVSAECLSSMEWINGFGGGPTFLDFQGMDLGAALGMRRAYSENDIQTIGIGNINLVQPSIDHQLPSIGNHAVEEREQKLSRYRKKKSRRNFGGKIKYACRKALADSQPRFRGRFTKMKECEAPKPLK</sequence>
<reference evidence="5" key="2">
    <citation type="submission" date="2023-06" db="EMBL/GenBank/DDBJ databases">
        <authorList>
            <person name="Ma L."/>
            <person name="Liu K.-W."/>
            <person name="Li Z."/>
            <person name="Hsiao Y.-Y."/>
            <person name="Qi Y."/>
            <person name="Fu T."/>
            <person name="Tang G."/>
            <person name="Zhang D."/>
            <person name="Sun W.-H."/>
            <person name="Liu D.-K."/>
            <person name="Li Y."/>
            <person name="Chen G.-Z."/>
            <person name="Liu X.-D."/>
            <person name="Liao X.-Y."/>
            <person name="Jiang Y.-T."/>
            <person name="Yu X."/>
            <person name="Hao Y."/>
            <person name="Huang J."/>
            <person name="Zhao X.-W."/>
            <person name="Ke S."/>
            <person name="Chen Y.-Y."/>
            <person name="Wu W.-L."/>
            <person name="Hsu J.-L."/>
            <person name="Lin Y.-F."/>
            <person name="Huang M.-D."/>
            <person name="Li C.-Y."/>
            <person name="Huang L."/>
            <person name="Wang Z.-W."/>
            <person name="Zhao X."/>
            <person name="Zhong W.-Y."/>
            <person name="Peng D.-H."/>
            <person name="Ahmad S."/>
            <person name="Lan S."/>
            <person name="Zhang J.-S."/>
            <person name="Tsai W.-C."/>
            <person name="Van De Peer Y."/>
            <person name="Liu Z.-J."/>
        </authorList>
    </citation>
    <scope>NUCLEOTIDE SEQUENCE</scope>
    <source>
        <strain evidence="5">CP</strain>
        <tissue evidence="5">Leaves</tissue>
    </source>
</reference>
<dbReference type="GO" id="GO:0005634">
    <property type="term" value="C:nucleus"/>
    <property type="evidence" value="ECO:0007669"/>
    <property type="project" value="UniProtKB-SubCell"/>
</dbReference>
<accession>A0AAV9DK76</accession>
<dbReference type="PANTHER" id="PTHR31319:SF71">
    <property type="entry name" value="CCT MOTIF FAMILY PROTEIN"/>
    <property type="match status" value="1"/>
</dbReference>
<evidence type="ECO:0000259" key="4">
    <source>
        <dbReference type="PROSITE" id="PS51017"/>
    </source>
</evidence>
<comment type="subcellular location">
    <subcellularLocation>
        <location evidence="1 3">Nucleus</location>
    </subcellularLocation>
</comment>